<evidence type="ECO:0000313" key="8">
    <source>
        <dbReference type="EMBL" id="GAU41080.1"/>
    </source>
</evidence>
<evidence type="ECO:0000256" key="5">
    <source>
        <dbReference type="ARBA" id="ARBA00022801"/>
    </source>
</evidence>
<dbReference type="SMART" id="SM00813">
    <property type="entry name" value="Alpha-L-AF_C"/>
    <property type="match status" value="1"/>
</dbReference>
<dbReference type="InterPro" id="IPR013780">
    <property type="entry name" value="Glyco_hydro_b"/>
</dbReference>
<dbReference type="SUPFAM" id="SSF51445">
    <property type="entry name" value="(Trans)glycosidases"/>
    <property type="match status" value="1"/>
</dbReference>
<dbReference type="InterPro" id="IPR051563">
    <property type="entry name" value="Glycosyl_Hydrolase_51"/>
</dbReference>
<keyword evidence="6" id="KW-0325">Glycoprotein</keyword>
<keyword evidence="4" id="KW-0732">Signal</keyword>
<dbReference type="Proteomes" id="UP000242715">
    <property type="component" value="Unassembled WGS sequence"/>
</dbReference>
<gene>
    <name evidence="8" type="ORF">TSUD_139830</name>
</gene>
<evidence type="ECO:0000313" key="9">
    <source>
        <dbReference type="Proteomes" id="UP000242715"/>
    </source>
</evidence>
<comment type="similarity">
    <text evidence="2">Belongs to the glycosyl hydrolase 51 family.</text>
</comment>
<dbReference type="Pfam" id="PF06964">
    <property type="entry name" value="Alpha-L-AF_C"/>
    <property type="match status" value="1"/>
</dbReference>
<dbReference type="EMBL" id="DF973844">
    <property type="protein sequence ID" value="GAU41080.1"/>
    <property type="molecule type" value="Genomic_DNA"/>
</dbReference>
<feature type="domain" description="Alpha-L-arabinofuranosidase C-terminal" evidence="7">
    <location>
        <begin position="139"/>
        <end position="323"/>
    </location>
</feature>
<reference evidence="9" key="1">
    <citation type="journal article" date="2017" name="Front. Plant Sci.">
        <title>Climate Clever Clovers: New Paradigm to Reduce the Environmental Footprint of Ruminants by Breeding Low Methanogenic Forages Utilizing Haplotype Variation.</title>
        <authorList>
            <person name="Kaur P."/>
            <person name="Appels R."/>
            <person name="Bayer P.E."/>
            <person name="Keeble-Gagnere G."/>
            <person name="Wang J."/>
            <person name="Hirakawa H."/>
            <person name="Shirasawa K."/>
            <person name="Vercoe P."/>
            <person name="Stefanova K."/>
            <person name="Durmic Z."/>
            <person name="Nichols P."/>
            <person name="Revell C."/>
            <person name="Isobe S.N."/>
            <person name="Edwards D."/>
            <person name="Erskine W."/>
        </authorList>
    </citation>
    <scope>NUCLEOTIDE SEQUENCE [LARGE SCALE GENOMIC DNA]</scope>
    <source>
        <strain evidence="9">cv. Daliak</strain>
    </source>
</reference>
<dbReference type="SUPFAM" id="SSF51011">
    <property type="entry name" value="Glycosyl hydrolase domain"/>
    <property type="match status" value="1"/>
</dbReference>
<dbReference type="GO" id="GO:0046556">
    <property type="term" value="F:alpha-L-arabinofuranosidase activity"/>
    <property type="evidence" value="ECO:0007669"/>
    <property type="project" value="UniProtKB-EC"/>
</dbReference>
<evidence type="ECO:0000256" key="4">
    <source>
        <dbReference type="ARBA" id="ARBA00022729"/>
    </source>
</evidence>
<dbReference type="OrthoDB" id="406864at2759"/>
<dbReference type="EC" id="3.2.1.55" evidence="3"/>
<keyword evidence="9" id="KW-1185">Reference proteome</keyword>
<proteinExistence type="inferred from homology"/>
<evidence type="ECO:0000259" key="7">
    <source>
        <dbReference type="SMART" id="SM00813"/>
    </source>
</evidence>
<protein>
    <recommendedName>
        <fullName evidence="3">non-reducing end alpha-L-arabinofuranosidase</fullName>
        <ecNumber evidence="3">3.2.1.55</ecNumber>
    </recommendedName>
</protein>
<dbReference type="Pfam" id="PF22848">
    <property type="entry name" value="ASD1_dom"/>
    <property type="match status" value="1"/>
</dbReference>
<name>A0A2Z6NW84_TRISU</name>
<dbReference type="InterPro" id="IPR010720">
    <property type="entry name" value="Alpha-L-AF_C"/>
</dbReference>
<dbReference type="AlphaFoldDB" id="A0A2Z6NW84"/>
<keyword evidence="5" id="KW-0378">Hydrolase</keyword>
<dbReference type="Gene3D" id="3.20.20.80">
    <property type="entry name" value="Glycosidases"/>
    <property type="match status" value="1"/>
</dbReference>
<dbReference type="PANTHER" id="PTHR31776">
    <property type="entry name" value="ALPHA-L-ARABINOFURANOSIDASE 1"/>
    <property type="match status" value="1"/>
</dbReference>
<evidence type="ECO:0000256" key="6">
    <source>
        <dbReference type="ARBA" id="ARBA00023180"/>
    </source>
</evidence>
<comment type="catalytic activity">
    <reaction evidence="1">
        <text>Hydrolysis of terminal non-reducing alpha-L-arabinofuranoside residues in alpha-L-arabinosides.</text>
        <dbReference type="EC" id="3.2.1.55"/>
    </reaction>
</comment>
<dbReference type="PANTHER" id="PTHR31776:SF0">
    <property type="entry name" value="ALPHA-L-ARABINOFURANOSIDASE 1"/>
    <property type="match status" value="1"/>
</dbReference>
<sequence length="334" mass="37266">MGISLYEHVNISDISPFVQEVLDGIEFARGSPTSKWGSIRASMGHPKPFDLRYVAVGNEECERDLKAIYLEYYPKFYDAIKQVYPDIQIISNCDAAKLPINHPADLYDYHRYPQSANEIFHMAQDFDHASRTGPKAFVSEYALTGEEAGYGTLLAAVAEAAFLIGLEKNSDVVSMVSYAPLFVNTNDRRWNPDAIVYDSHQVYGTPSYWVLKLFKESSGATLLNSILQSNSSTLAASAISWKSSIDGKSILRIKVANLKSNTVNVDIFIDGLEFENSKLTKTILTSANIMDENSFSQLNKVVPKESPFENAGKIMNVQIDPHSVTLFDIPYVYQ</sequence>
<accession>A0A2Z6NW84</accession>
<dbReference type="Gene3D" id="2.60.40.1180">
    <property type="entry name" value="Golgi alpha-mannosidase II"/>
    <property type="match status" value="1"/>
</dbReference>
<evidence type="ECO:0000256" key="2">
    <source>
        <dbReference type="ARBA" id="ARBA00007186"/>
    </source>
</evidence>
<dbReference type="InterPro" id="IPR017853">
    <property type="entry name" value="GH"/>
</dbReference>
<evidence type="ECO:0000256" key="3">
    <source>
        <dbReference type="ARBA" id="ARBA00012670"/>
    </source>
</evidence>
<dbReference type="InterPro" id="IPR055235">
    <property type="entry name" value="ASD1_cat"/>
</dbReference>
<evidence type="ECO:0000256" key="1">
    <source>
        <dbReference type="ARBA" id="ARBA00001462"/>
    </source>
</evidence>
<organism evidence="8 9">
    <name type="scientific">Trifolium subterraneum</name>
    <name type="common">Subterranean clover</name>
    <dbReference type="NCBI Taxonomy" id="3900"/>
    <lineage>
        <taxon>Eukaryota</taxon>
        <taxon>Viridiplantae</taxon>
        <taxon>Streptophyta</taxon>
        <taxon>Embryophyta</taxon>
        <taxon>Tracheophyta</taxon>
        <taxon>Spermatophyta</taxon>
        <taxon>Magnoliopsida</taxon>
        <taxon>eudicotyledons</taxon>
        <taxon>Gunneridae</taxon>
        <taxon>Pentapetalae</taxon>
        <taxon>rosids</taxon>
        <taxon>fabids</taxon>
        <taxon>Fabales</taxon>
        <taxon>Fabaceae</taxon>
        <taxon>Papilionoideae</taxon>
        <taxon>50 kb inversion clade</taxon>
        <taxon>NPAAA clade</taxon>
        <taxon>Hologalegina</taxon>
        <taxon>IRL clade</taxon>
        <taxon>Trifolieae</taxon>
        <taxon>Trifolium</taxon>
    </lineage>
</organism>
<dbReference type="GO" id="GO:0046373">
    <property type="term" value="P:L-arabinose metabolic process"/>
    <property type="evidence" value="ECO:0007669"/>
    <property type="project" value="InterPro"/>
</dbReference>